<feature type="domain" description="Activator of Hsp90 ATPase homologue 1/2-like C-terminal" evidence="2">
    <location>
        <begin position="20"/>
        <end position="168"/>
    </location>
</feature>
<organism evidence="3 4">
    <name type="scientific">Hyphomicrobium facile</name>
    <dbReference type="NCBI Taxonomy" id="51670"/>
    <lineage>
        <taxon>Bacteria</taxon>
        <taxon>Pseudomonadati</taxon>
        <taxon>Pseudomonadota</taxon>
        <taxon>Alphaproteobacteria</taxon>
        <taxon>Hyphomicrobiales</taxon>
        <taxon>Hyphomicrobiaceae</taxon>
        <taxon>Hyphomicrobium</taxon>
    </lineage>
</organism>
<evidence type="ECO:0000259" key="2">
    <source>
        <dbReference type="Pfam" id="PF08327"/>
    </source>
</evidence>
<protein>
    <submittedName>
        <fullName evidence="3">Uncharacterized conserved protein YndB, AHSA1/START domain</fullName>
    </submittedName>
</protein>
<dbReference type="SUPFAM" id="SSF55961">
    <property type="entry name" value="Bet v1-like"/>
    <property type="match status" value="1"/>
</dbReference>
<dbReference type="EMBL" id="FPCH01000002">
    <property type="protein sequence ID" value="SFV35647.1"/>
    <property type="molecule type" value="Genomic_DNA"/>
</dbReference>
<dbReference type="Proteomes" id="UP000199423">
    <property type="component" value="Unassembled WGS sequence"/>
</dbReference>
<evidence type="ECO:0000256" key="1">
    <source>
        <dbReference type="ARBA" id="ARBA00006817"/>
    </source>
</evidence>
<reference evidence="4" key="1">
    <citation type="submission" date="2016-10" db="EMBL/GenBank/DDBJ databases">
        <authorList>
            <person name="Varghese N."/>
            <person name="Submissions S."/>
        </authorList>
    </citation>
    <scope>NUCLEOTIDE SEQUENCE [LARGE SCALE GENOMIC DNA]</scope>
    <source>
        <strain evidence="4">DSM 1565</strain>
    </source>
</reference>
<keyword evidence="4" id="KW-1185">Reference proteome</keyword>
<comment type="similarity">
    <text evidence="1">Belongs to the AHA1 family.</text>
</comment>
<dbReference type="RefSeq" id="WP_092868077.1">
    <property type="nucleotide sequence ID" value="NZ_FPCH01000002.1"/>
</dbReference>
<dbReference type="InterPro" id="IPR023393">
    <property type="entry name" value="START-like_dom_sf"/>
</dbReference>
<proteinExistence type="inferred from homology"/>
<evidence type="ECO:0000313" key="3">
    <source>
        <dbReference type="EMBL" id="SFV35647.1"/>
    </source>
</evidence>
<dbReference type="AlphaFoldDB" id="A0A1I7NLY6"/>
<gene>
    <name evidence="3" type="ORF">SAMN04488557_2630</name>
</gene>
<dbReference type="Gene3D" id="3.30.530.20">
    <property type="match status" value="1"/>
</dbReference>
<dbReference type="InterPro" id="IPR013538">
    <property type="entry name" value="ASHA1/2-like_C"/>
</dbReference>
<dbReference type="CDD" id="cd07814">
    <property type="entry name" value="SRPBCC_CalC_Aha1-like"/>
    <property type="match status" value="1"/>
</dbReference>
<dbReference type="Pfam" id="PF08327">
    <property type="entry name" value="AHSA1"/>
    <property type="match status" value="1"/>
</dbReference>
<name>A0A1I7NLY6_9HYPH</name>
<sequence>MSKLAENPKVKPFIISRIFDAPRELVYKTFTDPEHMKHWWGPKGVKIVSPKMDLRPGGIFHYGMQTPDGSTMWGRFVYREISAPERIVFVNSFSDADGGVTRHPMSLDWPMEMLSVFTFEELDDGRTKLGVTFTPLNASDDEIAVFDKNHPSMTQGFGGSFEKLEVYLATIQKSQSLM</sequence>
<dbReference type="STRING" id="51670.SAMN04488557_2630"/>
<accession>A0A1I7NLY6</accession>
<evidence type="ECO:0000313" key="4">
    <source>
        <dbReference type="Proteomes" id="UP000199423"/>
    </source>
</evidence>
<dbReference type="OrthoDB" id="9805228at2"/>